<dbReference type="SUPFAM" id="SSF88946">
    <property type="entry name" value="Sigma2 domain of RNA polymerase sigma factors"/>
    <property type="match status" value="1"/>
</dbReference>
<dbReference type="GO" id="GO:0016987">
    <property type="term" value="F:sigma factor activity"/>
    <property type="evidence" value="ECO:0007669"/>
    <property type="project" value="UniProtKB-KW"/>
</dbReference>
<comment type="similarity">
    <text evidence="1 6">Belongs to the sigma-70 factor family. ECF subfamily.</text>
</comment>
<evidence type="ECO:0000256" key="3">
    <source>
        <dbReference type="ARBA" id="ARBA00023082"/>
    </source>
</evidence>
<dbReference type="RefSeq" id="WP_163807346.1">
    <property type="nucleotide sequence ID" value="NZ_AP022620.1"/>
</dbReference>
<name>A0A6N4WDI7_9MYCO</name>
<dbReference type="GO" id="GO:0003677">
    <property type="term" value="F:DNA binding"/>
    <property type="evidence" value="ECO:0007669"/>
    <property type="project" value="UniProtKB-KW"/>
</dbReference>
<keyword evidence="5 6" id="KW-0804">Transcription</keyword>
<dbReference type="InterPro" id="IPR014284">
    <property type="entry name" value="RNA_pol_sigma-70_dom"/>
</dbReference>
<dbReference type="PANTHER" id="PTHR43133:SF25">
    <property type="entry name" value="RNA POLYMERASE SIGMA FACTOR RFAY-RELATED"/>
    <property type="match status" value="1"/>
</dbReference>
<dbReference type="InterPro" id="IPR036388">
    <property type="entry name" value="WH-like_DNA-bd_sf"/>
</dbReference>
<dbReference type="GO" id="GO:0006950">
    <property type="term" value="P:response to stress"/>
    <property type="evidence" value="ECO:0007669"/>
    <property type="project" value="UniProtKB-ARBA"/>
</dbReference>
<protein>
    <recommendedName>
        <fullName evidence="6">RNA polymerase sigma factor</fullName>
    </recommendedName>
</protein>
<evidence type="ECO:0000259" key="8">
    <source>
        <dbReference type="Pfam" id="PF08281"/>
    </source>
</evidence>
<keyword evidence="4 6" id="KW-0238">DNA-binding</keyword>
<evidence type="ECO:0000313" key="9">
    <source>
        <dbReference type="EMBL" id="BBZ80050.1"/>
    </source>
</evidence>
<feature type="domain" description="RNA polymerase sigma-70 region 2" evidence="7">
    <location>
        <begin position="30"/>
        <end position="95"/>
    </location>
</feature>
<dbReference type="InterPro" id="IPR039425">
    <property type="entry name" value="RNA_pol_sigma-70-like"/>
</dbReference>
<dbReference type="Pfam" id="PF08281">
    <property type="entry name" value="Sigma70_r4_2"/>
    <property type="match status" value="1"/>
</dbReference>
<evidence type="ECO:0000256" key="4">
    <source>
        <dbReference type="ARBA" id="ARBA00023125"/>
    </source>
</evidence>
<reference evidence="9 10" key="1">
    <citation type="journal article" date="2019" name="Emerg. Microbes Infect.">
        <title>Comprehensive subspecies identification of 175 nontuberculous mycobacteria species based on 7547 genomic profiles.</title>
        <authorList>
            <person name="Matsumoto Y."/>
            <person name="Kinjo T."/>
            <person name="Motooka D."/>
            <person name="Nabeya D."/>
            <person name="Jung N."/>
            <person name="Uechi K."/>
            <person name="Horii T."/>
            <person name="Iida T."/>
            <person name="Fujita J."/>
            <person name="Nakamura S."/>
        </authorList>
    </citation>
    <scope>NUCLEOTIDE SEQUENCE [LARGE SCALE GENOMIC DNA]</scope>
    <source>
        <strain evidence="9 10">JCM 30275</strain>
    </source>
</reference>
<evidence type="ECO:0000259" key="7">
    <source>
        <dbReference type="Pfam" id="PF04542"/>
    </source>
</evidence>
<dbReference type="KEGG" id="many:MANY_53870"/>
<organism evidence="9 10">
    <name type="scientific">Mycolicibacterium anyangense</name>
    <dbReference type="NCBI Taxonomy" id="1431246"/>
    <lineage>
        <taxon>Bacteria</taxon>
        <taxon>Bacillati</taxon>
        <taxon>Actinomycetota</taxon>
        <taxon>Actinomycetes</taxon>
        <taxon>Mycobacteriales</taxon>
        <taxon>Mycobacteriaceae</taxon>
        <taxon>Mycolicibacterium</taxon>
    </lineage>
</organism>
<dbReference type="SUPFAM" id="SSF88659">
    <property type="entry name" value="Sigma3 and sigma4 domains of RNA polymerase sigma factors"/>
    <property type="match status" value="1"/>
</dbReference>
<dbReference type="InterPro" id="IPR013324">
    <property type="entry name" value="RNA_pol_sigma_r3/r4-like"/>
</dbReference>
<dbReference type="Pfam" id="PF04542">
    <property type="entry name" value="Sigma70_r2"/>
    <property type="match status" value="1"/>
</dbReference>
<evidence type="ECO:0000256" key="6">
    <source>
        <dbReference type="RuleBase" id="RU000716"/>
    </source>
</evidence>
<dbReference type="Gene3D" id="1.10.1740.10">
    <property type="match status" value="1"/>
</dbReference>
<gene>
    <name evidence="9" type="ORF">MANY_53870</name>
</gene>
<dbReference type="InterPro" id="IPR013325">
    <property type="entry name" value="RNA_pol_sigma_r2"/>
</dbReference>
<dbReference type="CDD" id="cd06171">
    <property type="entry name" value="Sigma70_r4"/>
    <property type="match status" value="1"/>
</dbReference>
<dbReference type="InterPro" id="IPR007627">
    <property type="entry name" value="RNA_pol_sigma70_r2"/>
</dbReference>
<accession>A0A6N4WDI7</accession>
<evidence type="ECO:0000313" key="10">
    <source>
        <dbReference type="Proteomes" id="UP000467249"/>
    </source>
</evidence>
<proteinExistence type="inferred from homology"/>
<evidence type="ECO:0000256" key="5">
    <source>
        <dbReference type="ARBA" id="ARBA00023163"/>
    </source>
</evidence>
<dbReference type="InterPro" id="IPR000838">
    <property type="entry name" value="RNA_pol_sigma70_ECF_CS"/>
</dbReference>
<dbReference type="Proteomes" id="UP000467249">
    <property type="component" value="Chromosome"/>
</dbReference>
<keyword evidence="2 6" id="KW-0805">Transcription regulation</keyword>
<keyword evidence="3 6" id="KW-0731">Sigma factor</keyword>
<evidence type="ECO:0000256" key="1">
    <source>
        <dbReference type="ARBA" id="ARBA00010641"/>
    </source>
</evidence>
<sequence>MTTSFDSGCSDEALGIAAAVGDREAFDAIVIRYGPALYRYARRMLANEADVPDVVQDTFVAAWRQIDSFRGAATLRSWLFAICYRRIADTHRLKRARPVEDWVLEPLSRADPSADPFVSASNTAFLNALEEALGELPVRQRAVWMMREIDSMTFPEIGDVLQISPDSARGHHLRATKALRVLLTRWQ</sequence>
<dbReference type="PANTHER" id="PTHR43133">
    <property type="entry name" value="RNA POLYMERASE ECF-TYPE SIGMA FACTO"/>
    <property type="match status" value="1"/>
</dbReference>
<dbReference type="EMBL" id="AP022620">
    <property type="protein sequence ID" value="BBZ80050.1"/>
    <property type="molecule type" value="Genomic_DNA"/>
</dbReference>
<dbReference type="AlphaFoldDB" id="A0A6N4WDI7"/>
<dbReference type="InterPro" id="IPR013249">
    <property type="entry name" value="RNA_pol_sigma70_r4_t2"/>
</dbReference>
<dbReference type="Gene3D" id="1.10.10.10">
    <property type="entry name" value="Winged helix-like DNA-binding domain superfamily/Winged helix DNA-binding domain"/>
    <property type="match status" value="1"/>
</dbReference>
<dbReference type="GO" id="GO:0006352">
    <property type="term" value="P:DNA-templated transcription initiation"/>
    <property type="evidence" value="ECO:0007669"/>
    <property type="project" value="InterPro"/>
</dbReference>
<feature type="domain" description="RNA polymerase sigma factor 70 region 4 type 2" evidence="8">
    <location>
        <begin position="127"/>
        <end position="179"/>
    </location>
</feature>
<dbReference type="PROSITE" id="PS01063">
    <property type="entry name" value="SIGMA70_ECF"/>
    <property type="match status" value="1"/>
</dbReference>
<evidence type="ECO:0000256" key="2">
    <source>
        <dbReference type="ARBA" id="ARBA00023015"/>
    </source>
</evidence>
<keyword evidence="10" id="KW-1185">Reference proteome</keyword>
<dbReference type="NCBIfam" id="TIGR02937">
    <property type="entry name" value="sigma70-ECF"/>
    <property type="match status" value="1"/>
</dbReference>